<evidence type="ECO:0000256" key="1">
    <source>
        <dbReference type="SAM" id="MobiDB-lite"/>
    </source>
</evidence>
<protein>
    <recommendedName>
        <fullName evidence="2">DUF7624 domain-containing protein</fullName>
    </recommendedName>
</protein>
<name>A0A5N5WQ10_9EURO</name>
<feature type="compositionally biased region" description="Polar residues" evidence="1">
    <location>
        <begin position="142"/>
        <end position="154"/>
    </location>
</feature>
<feature type="domain" description="DUF7624" evidence="2">
    <location>
        <begin position="527"/>
        <end position="651"/>
    </location>
</feature>
<proteinExistence type="predicted"/>
<dbReference type="InterPro" id="IPR056041">
    <property type="entry name" value="DUF7624"/>
</dbReference>
<feature type="compositionally biased region" description="Polar residues" evidence="1">
    <location>
        <begin position="460"/>
        <end position="474"/>
    </location>
</feature>
<dbReference type="Proteomes" id="UP000326565">
    <property type="component" value="Unassembled WGS sequence"/>
</dbReference>
<sequence length="652" mass="72483">MYPILRLSDPGAYLCLLDLISTRMSANKTKSTSDRELMDNPHSSFLLWTSDVAGSTDTRDHGDYEAGLAIALTGTTSSAGYSGFGKSLGKADVDEPPKSVIHAPPGFHEFIIPRQSSNSITTSIPVAVASTDHETMKHHPSPTISAKRTQKLSNSPISPPPLTTTIEPTKDWSERATPRAQTMQDFDEIDRKSHSSNLEDIPEGTDPEKASQKADEVSSACNSTLGHFFDGEAEMKALRVALAECWSLCNTLASLSYIHRQRSNFGTNVQEEAWKSCWRLCQELYTCQDKDYTSQINPTLDFCRDFCQTLFDSRTRENDLADSVLRVSFELNNHLYNTHDRELPDAFRERTLDFYITLCHRLMKQRNRVTKTDSLLSACWALAEMLFSIRQNKKEGKRLGEELLGSAVQACWELCDIFREGWTQRSLRNSDRGTPRPSQATFAQTAVQQTSQPEPDLSDESSGQQGNPETPTTIFEDTATVSPIERPIQNIFVLGQEPSQTSHTKWSSNSSSVSAQTHSSEQTSSTNTVTTLSNDPNLSSLRILATKAAINSGFQRNGPQGLSSFVKSLSSDAFGSLPWQISLLKNYKRLIAFDPVFRNIGPQVQAGAVDISRAVQEMVQSGQLPWLRDLYRLVFGFHVEEGANRKGIVLQT</sequence>
<dbReference type="EMBL" id="ML732296">
    <property type="protein sequence ID" value="KAB8070618.1"/>
    <property type="molecule type" value="Genomic_DNA"/>
</dbReference>
<evidence type="ECO:0000313" key="3">
    <source>
        <dbReference type="EMBL" id="KAB8070618.1"/>
    </source>
</evidence>
<feature type="compositionally biased region" description="Low complexity" evidence="1">
    <location>
        <begin position="499"/>
        <end position="533"/>
    </location>
</feature>
<feature type="region of interest" description="Disordered" evidence="1">
    <location>
        <begin position="427"/>
        <end position="474"/>
    </location>
</feature>
<dbReference type="Pfam" id="PF24616">
    <property type="entry name" value="DUF7624"/>
    <property type="match status" value="1"/>
</dbReference>
<dbReference type="OrthoDB" id="5230484at2759"/>
<feature type="region of interest" description="Disordered" evidence="1">
    <location>
        <begin position="132"/>
        <end position="214"/>
    </location>
</feature>
<evidence type="ECO:0000259" key="2">
    <source>
        <dbReference type="Pfam" id="PF24616"/>
    </source>
</evidence>
<keyword evidence="4" id="KW-1185">Reference proteome</keyword>
<evidence type="ECO:0000313" key="4">
    <source>
        <dbReference type="Proteomes" id="UP000326565"/>
    </source>
</evidence>
<organism evidence="3 4">
    <name type="scientific">Aspergillus leporis</name>
    <dbReference type="NCBI Taxonomy" id="41062"/>
    <lineage>
        <taxon>Eukaryota</taxon>
        <taxon>Fungi</taxon>
        <taxon>Dikarya</taxon>
        <taxon>Ascomycota</taxon>
        <taxon>Pezizomycotina</taxon>
        <taxon>Eurotiomycetes</taxon>
        <taxon>Eurotiomycetidae</taxon>
        <taxon>Eurotiales</taxon>
        <taxon>Aspergillaceae</taxon>
        <taxon>Aspergillus</taxon>
        <taxon>Aspergillus subgen. Circumdati</taxon>
    </lineage>
</organism>
<accession>A0A5N5WQ10</accession>
<dbReference type="AlphaFoldDB" id="A0A5N5WQ10"/>
<feature type="compositionally biased region" description="Basic and acidic residues" evidence="1">
    <location>
        <begin position="168"/>
        <end position="177"/>
    </location>
</feature>
<feature type="region of interest" description="Disordered" evidence="1">
    <location>
        <begin position="497"/>
        <end position="533"/>
    </location>
</feature>
<reference evidence="3 4" key="1">
    <citation type="submission" date="2019-04" db="EMBL/GenBank/DDBJ databases">
        <title>Friends and foes A comparative genomics study of 23 Aspergillus species from section Flavi.</title>
        <authorList>
            <consortium name="DOE Joint Genome Institute"/>
            <person name="Kjaerbolling I."/>
            <person name="Vesth T."/>
            <person name="Frisvad J.C."/>
            <person name="Nybo J.L."/>
            <person name="Theobald S."/>
            <person name="Kildgaard S."/>
            <person name="Isbrandt T."/>
            <person name="Kuo A."/>
            <person name="Sato A."/>
            <person name="Lyhne E.K."/>
            <person name="Kogle M.E."/>
            <person name="Wiebenga A."/>
            <person name="Kun R.S."/>
            <person name="Lubbers R.J."/>
            <person name="Makela M.R."/>
            <person name="Barry K."/>
            <person name="Chovatia M."/>
            <person name="Clum A."/>
            <person name="Daum C."/>
            <person name="Haridas S."/>
            <person name="He G."/>
            <person name="LaButti K."/>
            <person name="Lipzen A."/>
            <person name="Mondo S."/>
            <person name="Riley R."/>
            <person name="Salamov A."/>
            <person name="Simmons B.A."/>
            <person name="Magnuson J.K."/>
            <person name="Henrissat B."/>
            <person name="Mortensen U.H."/>
            <person name="Larsen T.O."/>
            <person name="Devries R.P."/>
            <person name="Grigoriev I.V."/>
            <person name="Machida M."/>
            <person name="Baker S.E."/>
            <person name="Andersen M.R."/>
        </authorList>
    </citation>
    <scope>NUCLEOTIDE SEQUENCE [LARGE SCALE GENOMIC DNA]</scope>
    <source>
        <strain evidence="3 4">CBS 151.66</strain>
    </source>
</reference>
<gene>
    <name evidence="3" type="ORF">BDV29DRAFT_180571</name>
</gene>
<feature type="compositionally biased region" description="Low complexity" evidence="1">
    <location>
        <begin position="439"/>
        <end position="452"/>
    </location>
</feature>